<dbReference type="InterPro" id="IPR036390">
    <property type="entry name" value="WH_DNA-bd_sf"/>
</dbReference>
<dbReference type="PRINTS" id="PR00037">
    <property type="entry name" value="HTHLACR"/>
</dbReference>
<comment type="caution">
    <text evidence="8">The sequence shown here is derived from an EMBL/GenBank/DDBJ whole genome shotgun (WGS) entry which is preliminary data.</text>
</comment>
<comment type="function">
    <text evidence="6">Repressor of the lactose catabolism operon. Galactose-6-phosphate is the inducer.</text>
</comment>
<evidence type="ECO:0000256" key="4">
    <source>
        <dbReference type="ARBA" id="ARBA00023125"/>
    </source>
</evidence>
<dbReference type="Proteomes" id="UP000287605">
    <property type="component" value="Unassembled WGS sequence"/>
</dbReference>
<sequence>MSREEEIISLVSKEKKIEVNQLAELLKVSKVTIRKDLDKLEARGILHREHGYALLNNEADINYRLAKNYDLKSKIARKAAESISDGEVVMIESGSTCALLAEELAFNKADVTIITNSSFIASYIRKSESVKIILLGGEHQKDSQVNVGPLIKKVIENFHVNKLFVGVDGFDLKRGFTGSDITRCDTARVMAEHADNTILLTDSSKFHKKGVITEFEFDEVAQVYTDKAIPATAKKFLEEKNISVITV</sequence>
<dbReference type="SMART" id="SM01134">
    <property type="entry name" value="DeoRC"/>
    <property type="match status" value="1"/>
</dbReference>
<dbReference type="Gene3D" id="3.40.50.1360">
    <property type="match status" value="1"/>
</dbReference>
<evidence type="ECO:0000313" key="8">
    <source>
        <dbReference type="EMBL" id="RSU10159.1"/>
    </source>
</evidence>
<dbReference type="PROSITE" id="PS51000">
    <property type="entry name" value="HTH_DEOR_2"/>
    <property type="match status" value="1"/>
</dbReference>
<organism evidence="8 9">
    <name type="scientific">Vagococcus elongatus</name>
    <dbReference type="NCBI Taxonomy" id="180344"/>
    <lineage>
        <taxon>Bacteria</taxon>
        <taxon>Bacillati</taxon>
        <taxon>Bacillota</taxon>
        <taxon>Bacilli</taxon>
        <taxon>Lactobacillales</taxon>
        <taxon>Enterococcaceae</taxon>
        <taxon>Vagococcus</taxon>
    </lineage>
</organism>
<dbReference type="InterPro" id="IPR037171">
    <property type="entry name" value="NagB/RpiA_transferase-like"/>
</dbReference>
<dbReference type="InterPro" id="IPR050313">
    <property type="entry name" value="Carb_Metab_HTH_regulators"/>
</dbReference>
<evidence type="ECO:0000256" key="3">
    <source>
        <dbReference type="ARBA" id="ARBA00023015"/>
    </source>
</evidence>
<dbReference type="AlphaFoldDB" id="A0A430APY2"/>
<dbReference type="InterPro" id="IPR001034">
    <property type="entry name" value="DeoR_HTH"/>
</dbReference>
<keyword evidence="3" id="KW-0805">Transcription regulation</keyword>
<dbReference type="GO" id="GO:0003677">
    <property type="term" value="F:DNA binding"/>
    <property type="evidence" value="ECO:0007669"/>
    <property type="project" value="UniProtKB-KW"/>
</dbReference>
<protein>
    <recommendedName>
        <fullName evidence="1">Lactose phosphotransferase system repressor</fullName>
    </recommendedName>
</protein>
<name>A0A430APY2_9ENTE</name>
<dbReference type="PANTHER" id="PTHR30363:SF4">
    <property type="entry name" value="GLYCEROL-3-PHOSPHATE REGULON REPRESSOR"/>
    <property type="match status" value="1"/>
</dbReference>
<dbReference type="Pfam" id="PF00455">
    <property type="entry name" value="DeoRC"/>
    <property type="match status" value="1"/>
</dbReference>
<keyword evidence="2" id="KW-0678">Repressor</keyword>
<dbReference type="OrthoDB" id="9797223at2"/>
<dbReference type="SMART" id="SM00420">
    <property type="entry name" value="HTH_DEOR"/>
    <property type="match status" value="1"/>
</dbReference>
<dbReference type="Gene3D" id="1.10.10.10">
    <property type="entry name" value="Winged helix-like DNA-binding domain superfamily/Winged helix DNA-binding domain"/>
    <property type="match status" value="1"/>
</dbReference>
<accession>A0A430APY2</accession>
<keyword evidence="4" id="KW-0238">DNA-binding</keyword>
<evidence type="ECO:0000256" key="6">
    <source>
        <dbReference type="ARBA" id="ARBA00024937"/>
    </source>
</evidence>
<dbReference type="InterPro" id="IPR018356">
    <property type="entry name" value="Tscrpt_reg_HTH_DeoR_CS"/>
</dbReference>
<dbReference type="InterPro" id="IPR036388">
    <property type="entry name" value="WH-like_DNA-bd_sf"/>
</dbReference>
<reference evidence="8 9" key="1">
    <citation type="submission" date="2017-05" db="EMBL/GenBank/DDBJ databases">
        <title>Vagococcus spp. assemblies.</title>
        <authorList>
            <person name="Gulvik C.A."/>
        </authorList>
    </citation>
    <scope>NUCLEOTIDE SEQUENCE [LARGE SCALE GENOMIC DNA]</scope>
    <source>
        <strain evidence="8 9">CCUG 51432</strain>
    </source>
</reference>
<evidence type="ECO:0000256" key="5">
    <source>
        <dbReference type="ARBA" id="ARBA00023163"/>
    </source>
</evidence>
<dbReference type="PANTHER" id="PTHR30363">
    <property type="entry name" value="HTH-TYPE TRANSCRIPTIONAL REGULATOR SRLR-RELATED"/>
    <property type="match status" value="1"/>
</dbReference>
<feature type="domain" description="HTH deoR-type" evidence="7">
    <location>
        <begin position="1"/>
        <end position="55"/>
    </location>
</feature>
<evidence type="ECO:0000256" key="1">
    <source>
        <dbReference type="ARBA" id="ARBA00021390"/>
    </source>
</evidence>
<dbReference type="SUPFAM" id="SSF100950">
    <property type="entry name" value="NagB/RpiA/CoA transferase-like"/>
    <property type="match status" value="1"/>
</dbReference>
<evidence type="ECO:0000256" key="2">
    <source>
        <dbReference type="ARBA" id="ARBA00022491"/>
    </source>
</evidence>
<dbReference type="RefSeq" id="WP_126809632.1">
    <property type="nucleotide sequence ID" value="NZ_NGKA01000016.1"/>
</dbReference>
<keyword evidence="9" id="KW-1185">Reference proteome</keyword>
<gene>
    <name evidence="8" type="ORF">CBF29_10245</name>
</gene>
<dbReference type="GO" id="GO:0003700">
    <property type="term" value="F:DNA-binding transcription factor activity"/>
    <property type="evidence" value="ECO:0007669"/>
    <property type="project" value="InterPro"/>
</dbReference>
<proteinExistence type="predicted"/>
<keyword evidence="5" id="KW-0804">Transcription</keyword>
<dbReference type="EMBL" id="NGKA01000016">
    <property type="protein sequence ID" value="RSU10159.1"/>
    <property type="molecule type" value="Genomic_DNA"/>
</dbReference>
<dbReference type="InterPro" id="IPR014036">
    <property type="entry name" value="DeoR-like_C"/>
</dbReference>
<dbReference type="PROSITE" id="PS00894">
    <property type="entry name" value="HTH_DEOR_1"/>
    <property type="match status" value="1"/>
</dbReference>
<evidence type="ECO:0000313" key="9">
    <source>
        <dbReference type="Proteomes" id="UP000287605"/>
    </source>
</evidence>
<dbReference type="Pfam" id="PF08220">
    <property type="entry name" value="HTH_DeoR"/>
    <property type="match status" value="1"/>
</dbReference>
<evidence type="ECO:0000259" key="7">
    <source>
        <dbReference type="PROSITE" id="PS51000"/>
    </source>
</evidence>
<dbReference type="SUPFAM" id="SSF46785">
    <property type="entry name" value="Winged helix' DNA-binding domain"/>
    <property type="match status" value="1"/>
</dbReference>